<evidence type="ECO:0000313" key="2">
    <source>
        <dbReference type="EMBL" id="BBB01361.1"/>
    </source>
</evidence>
<dbReference type="PANTHER" id="PTHR39515:SF2">
    <property type="entry name" value="HTH-TYPE TRANSCRIPTIONAL REGULATOR RV0880"/>
    <property type="match status" value="1"/>
</dbReference>
<accession>A0A7U3VS09</accession>
<dbReference type="PANTHER" id="PTHR39515">
    <property type="entry name" value="CONSERVED PROTEIN"/>
    <property type="match status" value="1"/>
</dbReference>
<name>A0A7U3VS09_9ACTN</name>
<reference evidence="2 3" key="2">
    <citation type="journal article" date="2011" name="J. Antibiot.">
        <title>Furaquinocins I and J: novel polyketide isoprenoid hybrid compounds from Streptomyces reveromyceticus SN-593.</title>
        <authorList>
            <person name="Panthee S."/>
            <person name="Takahashi S."/>
            <person name="Takagi H."/>
            <person name="Nogawa T."/>
            <person name="Oowada E."/>
            <person name="Uramoto M."/>
            <person name="Osada H."/>
        </authorList>
    </citation>
    <scope>NUCLEOTIDE SEQUENCE [LARGE SCALE GENOMIC DNA]</scope>
    <source>
        <strain evidence="2 3">SN-593</strain>
    </source>
</reference>
<protein>
    <submittedName>
        <fullName evidence="2">Putative MarR family transcriptional regulator</fullName>
    </submittedName>
</protein>
<dbReference type="KEGG" id="arev:RVR_8734"/>
<dbReference type="AlphaFoldDB" id="A0A7U3VS09"/>
<dbReference type="RefSeq" id="WP_237405438.1">
    <property type="nucleotide sequence ID" value="NZ_AP018365.1"/>
</dbReference>
<gene>
    <name evidence="2" type="ORF">RVR_8734</name>
</gene>
<dbReference type="EMBL" id="AP018365">
    <property type="protein sequence ID" value="BBB01361.1"/>
    <property type="molecule type" value="Genomic_DNA"/>
</dbReference>
<reference evidence="2 3" key="4">
    <citation type="journal article" date="2020" name="Sci. Rep.">
        <title>beta-carboline chemical signals induce reveromycin production through a LuxR family regulator in Streptomyces sp. SN-593.</title>
        <authorList>
            <person name="Panthee S."/>
            <person name="Kito N."/>
            <person name="Hayashi T."/>
            <person name="Shimizu T."/>
            <person name="Ishikawa J."/>
            <person name="Hamamoto H."/>
            <person name="Osada H."/>
            <person name="Takahashi S."/>
        </authorList>
    </citation>
    <scope>NUCLEOTIDE SEQUENCE [LARGE SCALE GENOMIC DNA]</scope>
    <source>
        <strain evidence="2 3">SN-593</strain>
    </source>
</reference>
<evidence type="ECO:0000259" key="1">
    <source>
        <dbReference type="PROSITE" id="PS50995"/>
    </source>
</evidence>
<dbReference type="Proteomes" id="UP000595703">
    <property type="component" value="Chromosome"/>
</dbReference>
<evidence type="ECO:0000313" key="3">
    <source>
        <dbReference type="Proteomes" id="UP000595703"/>
    </source>
</evidence>
<reference evidence="2 3" key="3">
    <citation type="journal article" date="2011" name="Nat. Chem. Biol.">
        <title>Reveromycin A biosynthesis uses RevG and RevJ for stereospecific spiroacetal formation.</title>
        <authorList>
            <person name="Takahashi S."/>
            <person name="Toyoda A."/>
            <person name="Sekiyama Y."/>
            <person name="Takagi H."/>
            <person name="Nogawa T."/>
            <person name="Uramoto M."/>
            <person name="Suzuki R."/>
            <person name="Koshino H."/>
            <person name="Kumano T."/>
            <person name="Panthee S."/>
            <person name="Dairi T."/>
            <person name="Ishikawa J."/>
            <person name="Ikeda H."/>
            <person name="Sakaki Y."/>
            <person name="Osada H."/>
        </authorList>
    </citation>
    <scope>NUCLEOTIDE SEQUENCE [LARGE SCALE GENOMIC DNA]</scope>
    <source>
        <strain evidence="2 3">SN-593</strain>
    </source>
</reference>
<dbReference type="InterPro" id="IPR036390">
    <property type="entry name" value="WH_DNA-bd_sf"/>
</dbReference>
<dbReference type="InterPro" id="IPR000835">
    <property type="entry name" value="HTH_MarR-typ"/>
</dbReference>
<dbReference type="Gene3D" id="1.10.10.10">
    <property type="entry name" value="Winged helix-like DNA-binding domain superfamily/Winged helix DNA-binding domain"/>
    <property type="match status" value="1"/>
</dbReference>
<dbReference type="PROSITE" id="PS50995">
    <property type="entry name" value="HTH_MARR_2"/>
    <property type="match status" value="1"/>
</dbReference>
<dbReference type="InterPro" id="IPR052526">
    <property type="entry name" value="HTH-type_Bedaq_tolerance"/>
</dbReference>
<sequence length="140" mass="15392">MDVEDAARLRRASAQLTRILKADGFGVGLTSTEESVLGSIVMHAPIGIGELIKLEQLHSSVLSRAIKRLSQQELVRREKDPGDLRSAYFEPTEAGRRLHRRVMEQRTQLLLSGVAGLTGAQQAALREVLPVLESLVDALR</sequence>
<proteinExistence type="predicted"/>
<dbReference type="SUPFAM" id="SSF46785">
    <property type="entry name" value="Winged helix' DNA-binding domain"/>
    <property type="match status" value="1"/>
</dbReference>
<dbReference type="Pfam" id="PF01047">
    <property type="entry name" value="MarR"/>
    <property type="match status" value="1"/>
</dbReference>
<keyword evidence="3" id="KW-1185">Reference proteome</keyword>
<organism evidence="2 3">
    <name type="scientific">Actinacidiphila reveromycinica</name>
    <dbReference type="NCBI Taxonomy" id="659352"/>
    <lineage>
        <taxon>Bacteria</taxon>
        <taxon>Bacillati</taxon>
        <taxon>Actinomycetota</taxon>
        <taxon>Actinomycetes</taxon>
        <taxon>Kitasatosporales</taxon>
        <taxon>Streptomycetaceae</taxon>
        <taxon>Actinacidiphila</taxon>
    </lineage>
</organism>
<reference evidence="2 3" key="1">
    <citation type="journal article" date="2010" name="J. Bacteriol.">
        <title>Biochemical characterization of a novel indole prenyltransferase from Streptomyces sp. SN-593.</title>
        <authorList>
            <person name="Takahashi S."/>
            <person name="Takagi H."/>
            <person name="Toyoda A."/>
            <person name="Uramoto M."/>
            <person name="Nogawa T."/>
            <person name="Ueki M."/>
            <person name="Sakaki Y."/>
            <person name="Osada H."/>
        </authorList>
    </citation>
    <scope>NUCLEOTIDE SEQUENCE [LARGE SCALE GENOMIC DNA]</scope>
    <source>
        <strain evidence="2 3">SN-593</strain>
    </source>
</reference>
<dbReference type="SMART" id="SM00347">
    <property type="entry name" value="HTH_MARR"/>
    <property type="match status" value="1"/>
</dbReference>
<dbReference type="GO" id="GO:0003700">
    <property type="term" value="F:DNA-binding transcription factor activity"/>
    <property type="evidence" value="ECO:0007669"/>
    <property type="project" value="InterPro"/>
</dbReference>
<feature type="domain" description="HTH marR-type" evidence="1">
    <location>
        <begin position="2"/>
        <end position="134"/>
    </location>
</feature>
<dbReference type="InterPro" id="IPR036388">
    <property type="entry name" value="WH-like_DNA-bd_sf"/>
</dbReference>